<evidence type="ECO:0000313" key="2">
    <source>
        <dbReference type="EMBL" id="GKT06127.1"/>
    </source>
</evidence>
<feature type="transmembrane region" description="Helical" evidence="1">
    <location>
        <begin position="170"/>
        <end position="191"/>
    </location>
</feature>
<keyword evidence="1" id="KW-0472">Membrane</keyword>
<name>A0ABQ5JSU3_9LACO</name>
<organism evidence="2 3">
    <name type="scientific">Furfurilactobacillus curtus</name>
    <dbReference type="NCBI Taxonomy" id="1746200"/>
    <lineage>
        <taxon>Bacteria</taxon>
        <taxon>Bacillati</taxon>
        <taxon>Bacillota</taxon>
        <taxon>Bacilli</taxon>
        <taxon>Lactobacillales</taxon>
        <taxon>Lactobacillaceae</taxon>
        <taxon>Furfurilactobacillus</taxon>
    </lineage>
</organism>
<accession>A0ABQ5JSU3</accession>
<comment type="caution">
    <text evidence="2">The sequence shown here is derived from an EMBL/GenBank/DDBJ whole genome shotgun (WGS) entry which is preliminary data.</text>
</comment>
<proteinExistence type="predicted"/>
<evidence type="ECO:0000313" key="3">
    <source>
        <dbReference type="Proteomes" id="UP001628078"/>
    </source>
</evidence>
<gene>
    <name evidence="2" type="ORF">JCM31185_14150</name>
</gene>
<keyword evidence="1" id="KW-0812">Transmembrane</keyword>
<feature type="transmembrane region" description="Helical" evidence="1">
    <location>
        <begin position="87"/>
        <end position="104"/>
    </location>
</feature>
<feature type="transmembrane region" description="Helical" evidence="1">
    <location>
        <begin position="137"/>
        <end position="158"/>
    </location>
</feature>
<keyword evidence="3" id="KW-1185">Reference proteome</keyword>
<keyword evidence="1" id="KW-1133">Transmembrane helix</keyword>
<sequence length="202" mass="23259">MINMHSVLLPFKVILGGANQYDGIVVNAFNFWSAALKARVWYKQLLITDHILGPVTYNMVGQAILVLIILGLIGLFWGMWRHRLPEIPLSVIGLIYTGAIFFFTMGQHERYQIPMLAFELLWLMSNRESMRLQSIKWAWFAGLTSMIFINEAFLYFAMYVNMNLVLCYRLIRLGGIINTLVFIGLLASLICQYRRPNQNGTD</sequence>
<protein>
    <submittedName>
        <fullName evidence="2">Uncharacterized protein</fullName>
    </submittedName>
</protein>
<evidence type="ECO:0000256" key="1">
    <source>
        <dbReference type="SAM" id="Phobius"/>
    </source>
</evidence>
<reference evidence="2 3" key="1">
    <citation type="submission" date="2022-03" db="EMBL/GenBank/DDBJ databases">
        <title>Draft genome sequence of Furfurilactobacillus curtus JCM 31185.</title>
        <authorList>
            <person name="Suzuki S."/>
            <person name="Endo A."/>
            <person name="Kajikawa A."/>
        </authorList>
    </citation>
    <scope>NUCLEOTIDE SEQUENCE [LARGE SCALE GENOMIC DNA]</scope>
    <source>
        <strain evidence="2 3">JCM 31185</strain>
    </source>
</reference>
<feature type="transmembrane region" description="Helical" evidence="1">
    <location>
        <begin position="59"/>
        <end position="80"/>
    </location>
</feature>
<dbReference type="EMBL" id="BQXO01000003">
    <property type="protein sequence ID" value="GKT06127.1"/>
    <property type="molecule type" value="Genomic_DNA"/>
</dbReference>
<dbReference type="Proteomes" id="UP001628078">
    <property type="component" value="Unassembled WGS sequence"/>
</dbReference>